<dbReference type="InterPro" id="IPR036397">
    <property type="entry name" value="RNaseH_sf"/>
</dbReference>
<dbReference type="OrthoDB" id="2266637at2759"/>
<keyword evidence="2" id="KW-1185">Reference proteome</keyword>
<name>A0A6G0Y4C5_APHCR</name>
<evidence type="ECO:0000313" key="2">
    <source>
        <dbReference type="Proteomes" id="UP000478052"/>
    </source>
</evidence>
<organism evidence="1 2">
    <name type="scientific">Aphis craccivora</name>
    <name type="common">Cowpea aphid</name>
    <dbReference type="NCBI Taxonomy" id="307492"/>
    <lineage>
        <taxon>Eukaryota</taxon>
        <taxon>Metazoa</taxon>
        <taxon>Ecdysozoa</taxon>
        <taxon>Arthropoda</taxon>
        <taxon>Hexapoda</taxon>
        <taxon>Insecta</taxon>
        <taxon>Pterygota</taxon>
        <taxon>Neoptera</taxon>
        <taxon>Paraneoptera</taxon>
        <taxon>Hemiptera</taxon>
        <taxon>Sternorrhyncha</taxon>
        <taxon>Aphidomorpha</taxon>
        <taxon>Aphidoidea</taxon>
        <taxon>Aphididae</taxon>
        <taxon>Aphidini</taxon>
        <taxon>Aphis</taxon>
        <taxon>Aphis</taxon>
    </lineage>
</organism>
<feature type="non-terminal residue" evidence="1">
    <location>
        <position position="1"/>
    </location>
</feature>
<dbReference type="EMBL" id="VUJU01006249">
    <property type="protein sequence ID" value="KAF0749037.1"/>
    <property type="molecule type" value="Genomic_DNA"/>
</dbReference>
<dbReference type="PANTHER" id="PTHR33939">
    <property type="entry name" value="PROTEIN CBG22215"/>
    <property type="match status" value="1"/>
</dbReference>
<accession>A0A6G0Y4C5</accession>
<protein>
    <submittedName>
        <fullName evidence="1">DDE 3 domain-containing protein</fullName>
    </submittedName>
</protein>
<dbReference type="Gene3D" id="3.30.420.10">
    <property type="entry name" value="Ribonuclease H-like superfamily/Ribonuclease H"/>
    <property type="match status" value="1"/>
</dbReference>
<sequence>LRWRRARCVLVAVKNKNYVSIAVTPQEGYILVAVTQIIINFVTTEGKDSLTFEDAVQIQGPTFKSPRKTYRRSKPLTELDDFDADIVRRTVHVFYDRGEYPTAFTILTEVRKKCAWKGSVWSMRSLLKNFKFSFKKCSDGRKFFMERNDIVALRCTFLRKICALREQKETRPIVYLDETWINQNHSRSRIWQNAEETAGLKVPTGKGGRLIIYHTGSAKYGFVNDSKLIFRANVSNFESDYHTSMNADVFKNWFISMLNHLEEPSIIVMDNASYHPMLMDNFPKSNSRKAVVEEWLKNKNVDFLPQKRLFELRERVKKLVPKYKRYELDEIALQMGHEVVRLLSYKGIELGTSKAEVAKNNNTFKMADVEKLAHAAIDAVTQNYWEKCVAHAEKIQNEDNEKETLRDISLEPIIIMLQKDDSDWDDEENDNNIN</sequence>
<dbReference type="PANTHER" id="PTHR33939:SF1">
    <property type="entry name" value="DUF4371 DOMAIN-CONTAINING PROTEIN"/>
    <property type="match status" value="1"/>
</dbReference>
<evidence type="ECO:0000313" key="1">
    <source>
        <dbReference type="EMBL" id="KAF0749037.1"/>
    </source>
</evidence>
<dbReference type="GO" id="GO:0003676">
    <property type="term" value="F:nucleic acid binding"/>
    <property type="evidence" value="ECO:0007669"/>
    <property type="project" value="InterPro"/>
</dbReference>
<dbReference type="Proteomes" id="UP000478052">
    <property type="component" value="Unassembled WGS sequence"/>
</dbReference>
<comment type="caution">
    <text evidence="1">The sequence shown here is derived from an EMBL/GenBank/DDBJ whole genome shotgun (WGS) entry which is preliminary data.</text>
</comment>
<reference evidence="1 2" key="1">
    <citation type="submission" date="2019-08" db="EMBL/GenBank/DDBJ databases">
        <title>Whole genome of Aphis craccivora.</title>
        <authorList>
            <person name="Voronova N.V."/>
            <person name="Shulinski R.S."/>
            <person name="Bandarenka Y.V."/>
            <person name="Zhorov D.G."/>
            <person name="Warner D."/>
        </authorList>
    </citation>
    <scope>NUCLEOTIDE SEQUENCE [LARGE SCALE GENOMIC DNA]</scope>
    <source>
        <strain evidence="1">180601</strain>
        <tissue evidence="1">Whole Body</tissue>
    </source>
</reference>
<gene>
    <name evidence="1" type="ORF">FWK35_00026640</name>
</gene>
<dbReference type="AlphaFoldDB" id="A0A6G0Y4C5"/>
<proteinExistence type="predicted"/>